<sequence length="52" mass="5658">MAAGEHRDSVIDPRYVAMGFLPRGRPFPPSGPSKRHNSNPTKSTASHRTTSP</sequence>
<name>A0A7I8JAH6_SPIIN</name>
<reference evidence="2 3" key="1">
    <citation type="submission" date="2019-12" db="EMBL/GenBank/DDBJ databases">
        <authorList>
            <person name="Scholz U."/>
            <person name="Mascher M."/>
            <person name="Fiebig A."/>
        </authorList>
    </citation>
    <scope>NUCLEOTIDE SEQUENCE</scope>
</reference>
<gene>
    <name evidence="2" type="ORF">SI7747_10013503</name>
</gene>
<feature type="compositionally biased region" description="Polar residues" evidence="1">
    <location>
        <begin position="38"/>
        <end position="52"/>
    </location>
</feature>
<feature type="region of interest" description="Disordered" evidence="1">
    <location>
        <begin position="1"/>
        <end position="52"/>
    </location>
</feature>
<proteinExistence type="predicted"/>
<keyword evidence="3" id="KW-1185">Reference proteome</keyword>
<dbReference type="Proteomes" id="UP001189122">
    <property type="component" value="Unassembled WGS sequence"/>
</dbReference>
<dbReference type="AlphaFoldDB" id="A0A7I8JAH6"/>
<dbReference type="EMBL" id="CACRZD030000010">
    <property type="protein sequence ID" value="CAA6667110.1"/>
    <property type="molecule type" value="Genomic_DNA"/>
</dbReference>
<evidence type="ECO:0000313" key="3">
    <source>
        <dbReference type="Proteomes" id="UP001189122"/>
    </source>
</evidence>
<evidence type="ECO:0000256" key="1">
    <source>
        <dbReference type="SAM" id="MobiDB-lite"/>
    </source>
</evidence>
<organism evidence="2">
    <name type="scientific">Spirodela intermedia</name>
    <name type="common">Intermediate duckweed</name>
    <dbReference type="NCBI Taxonomy" id="51605"/>
    <lineage>
        <taxon>Eukaryota</taxon>
        <taxon>Viridiplantae</taxon>
        <taxon>Streptophyta</taxon>
        <taxon>Embryophyta</taxon>
        <taxon>Tracheophyta</taxon>
        <taxon>Spermatophyta</taxon>
        <taxon>Magnoliopsida</taxon>
        <taxon>Liliopsida</taxon>
        <taxon>Araceae</taxon>
        <taxon>Lemnoideae</taxon>
        <taxon>Spirodela</taxon>
    </lineage>
</organism>
<protein>
    <submittedName>
        <fullName evidence="2">Uncharacterized protein</fullName>
    </submittedName>
</protein>
<accession>A0A7I8JAH6</accession>
<dbReference type="EMBL" id="LR743597">
    <property type="protein sequence ID" value="CAA2627854.1"/>
    <property type="molecule type" value="Genomic_DNA"/>
</dbReference>
<feature type="compositionally biased region" description="Basic and acidic residues" evidence="1">
    <location>
        <begin position="1"/>
        <end position="11"/>
    </location>
</feature>
<evidence type="ECO:0000313" key="2">
    <source>
        <dbReference type="EMBL" id="CAA2627854.1"/>
    </source>
</evidence>